<organism evidence="1 2">
    <name type="scientific">Anaerorhabdus furcosa</name>
    <dbReference type="NCBI Taxonomy" id="118967"/>
    <lineage>
        <taxon>Bacteria</taxon>
        <taxon>Bacillati</taxon>
        <taxon>Bacillota</taxon>
        <taxon>Erysipelotrichia</taxon>
        <taxon>Erysipelotrichales</taxon>
        <taxon>Erysipelotrichaceae</taxon>
        <taxon>Anaerorhabdus</taxon>
    </lineage>
</organism>
<protein>
    <submittedName>
        <fullName evidence="1">Uncharacterized protein</fullName>
    </submittedName>
</protein>
<gene>
    <name evidence="1" type="ORF">SAMN02745191_1563</name>
</gene>
<dbReference type="EMBL" id="FUWY01000004">
    <property type="protein sequence ID" value="SJZ76614.1"/>
    <property type="molecule type" value="Genomic_DNA"/>
</dbReference>
<proteinExistence type="predicted"/>
<accession>A0A1T4NBJ9</accession>
<evidence type="ECO:0000313" key="1">
    <source>
        <dbReference type="EMBL" id="SJZ76614.1"/>
    </source>
</evidence>
<dbReference type="Proteomes" id="UP000243297">
    <property type="component" value="Unassembled WGS sequence"/>
</dbReference>
<name>A0A1T4NBJ9_9FIRM</name>
<dbReference type="RefSeq" id="WP_078711962.1">
    <property type="nucleotide sequence ID" value="NZ_FUWY01000004.1"/>
</dbReference>
<evidence type="ECO:0000313" key="2">
    <source>
        <dbReference type="Proteomes" id="UP000243297"/>
    </source>
</evidence>
<sequence length="107" mass="11842">MDKFAIFDNFTNPYRQKGSSSVDCAGAIAQDQNGKTSSFEDVVEAFSAAGFPPLDTLKASIEFSYLVGGKEKVVATIILMKKLNYPETEIEDALTMYFTKNEIKQLL</sequence>
<dbReference type="AlphaFoldDB" id="A0A1T4NBJ9"/>
<reference evidence="2" key="1">
    <citation type="submission" date="2017-02" db="EMBL/GenBank/DDBJ databases">
        <authorList>
            <person name="Varghese N."/>
            <person name="Submissions S."/>
        </authorList>
    </citation>
    <scope>NUCLEOTIDE SEQUENCE [LARGE SCALE GENOMIC DNA]</scope>
    <source>
        <strain evidence="2">ATCC 25662</strain>
    </source>
</reference>
<keyword evidence="2" id="KW-1185">Reference proteome</keyword>